<name>A0ABR4I799_9EURO</name>
<feature type="compositionally biased region" description="Polar residues" evidence="1">
    <location>
        <begin position="460"/>
        <end position="471"/>
    </location>
</feature>
<dbReference type="Proteomes" id="UP001610335">
    <property type="component" value="Unassembled WGS sequence"/>
</dbReference>
<organism evidence="2 3">
    <name type="scientific">Aspergillus cavernicola</name>
    <dbReference type="NCBI Taxonomy" id="176166"/>
    <lineage>
        <taxon>Eukaryota</taxon>
        <taxon>Fungi</taxon>
        <taxon>Dikarya</taxon>
        <taxon>Ascomycota</taxon>
        <taxon>Pezizomycotina</taxon>
        <taxon>Eurotiomycetes</taxon>
        <taxon>Eurotiomycetidae</taxon>
        <taxon>Eurotiales</taxon>
        <taxon>Aspergillaceae</taxon>
        <taxon>Aspergillus</taxon>
        <taxon>Aspergillus subgen. Nidulantes</taxon>
    </lineage>
</organism>
<accession>A0ABR4I799</accession>
<feature type="region of interest" description="Disordered" evidence="1">
    <location>
        <begin position="449"/>
        <end position="479"/>
    </location>
</feature>
<keyword evidence="3" id="KW-1185">Reference proteome</keyword>
<evidence type="ECO:0000313" key="3">
    <source>
        <dbReference type="Proteomes" id="UP001610335"/>
    </source>
</evidence>
<dbReference type="EMBL" id="JBFXLS010000056">
    <property type="protein sequence ID" value="KAL2822763.1"/>
    <property type="molecule type" value="Genomic_DNA"/>
</dbReference>
<evidence type="ECO:0000256" key="1">
    <source>
        <dbReference type="SAM" id="MobiDB-lite"/>
    </source>
</evidence>
<sequence>MLTADCFEEFCAQMLDTEFVYIPQLGADDRLVTPFDCIWDGDVSGTKHVLASHDAYAQSPKAKQFFQTVLSSHGAEWITKLSLLRTKPEVSPNSVSDVYKTIMAVSEDDDCWTLIRDGFEDDELIYIPHEDIWCPQSLCVWSACSFIAGRFGIRRHYPDLRYLFVDRLDVPQPDIPSYIEKMLLMAGGPVNRSELLVIMEELNGLEPTADDLELLKLVKFLPVQRKNTSISYVTAGEPFLIIDDTRLRLDPEVPVLDLTPEDACRLRHFFTNLGLGMHYVSGQIRQETLCVFNGAVESVELTHDLRQRAKALYRCTLYYGGMKSMLPSDKVHRLFSQAVVFTATGFRRHISTNDGLATEDSHEGRLHHKEIDGALRLYVPGDRKEQAICYATEIPHALVRYLKIDHQAACSTFATILRESPDILDEILGEKGIIHSAIKLSNELPVRTKSQLGPEGVGKNSGSSSGTTQGPDRSASIKLKTSKQYLEKQDNGLRYMTTLIKKYSITPAELGENDSLGIVSEYFKVKHEDRELTVTGAALKAAKESPESDQMALLLNDLDTQRQAVIISQSVLEAAAENEICGH</sequence>
<evidence type="ECO:0000313" key="2">
    <source>
        <dbReference type="EMBL" id="KAL2822763.1"/>
    </source>
</evidence>
<gene>
    <name evidence="2" type="ORF">BDW59DRAFT_163576</name>
</gene>
<protein>
    <submittedName>
        <fullName evidence="2">Uncharacterized protein</fullName>
    </submittedName>
</protein>
<proteinExistence type="predicted"/>
<reference evidence="2 3" key="1">
    <citation type="submission" date="2024-07" db="EMBL/GenBank/DDBJ databases">
        <title>Section-level genome sequencing and comparative genomics of Aspergillus sections Usti and Cavernicolus.</title>
        <authorList>
            <consortium name="Lawrence Berkeley National Laboratory"/>
            <person name="Nybo J.L."/>
            <person name="Vesth T.C."/>
            <person name="Theobald S."/>
            <person name="Frisvad J.C."/>
            <person name="Larsen T.O."/>
            <person name="Kjaerboelling I."/>
            <person name="Rothschild-Mancinelli K."/>
            <person name="Lyhne E.K."/>
            <person name="Kogle M.E."/>
            <person name="Barry K."/>
            <person name="Clum A."/>
            <person name="Na H."/>
            <person name="Ledsgaard L."/>
            <person name="Lin J."/>
            <person name="Lipzen A."/>
            <person name="Kuo A."/>
            <person name="Riley R."/>
            <person name="Mondo S."/>
            <person name="LaButti K."/>
            <person name="Haridas S."/>
            <person name="Pangalinan J."/>
            <person name="Salamov A.A."/>
            <person name="Simmons B.A."/>
            <person name="Magnuson J.K."/>
            <person name="Chen J."/>
            <person name="Drula E."/>
            <person name="Henrissat B."/>
            <person name="Wiebenga A."/>
            <person name="Lubbers R.J."/>
            <person name="Gomes A.C."/>
            <person name="Makela M.R."/>
            <person name="Stajich J."/>
            <person name="Grigoriev I.V."/>
            <person name="Mortensen U.H."/>
            <person name="De vries R.P."/>
            <person name="Baker S.E."/>
            <person name="Andersen M.R."/>
        </authorList>
    </citation>
    <scope>NUCLEOTIDE SEQUENCE [LARGE SCALE GENOMIC DNA]</scope>
    <source>
        <strain evidence="2 3">CBS 600.67</strain>
    </source>
</reference>
<comment type="caution">
    <text evidence="2">The sequence shown here is derived from an EMBL/GenBank/DDBJ whole genome shotgun (WGS) entry which is preliminary data.</text>
</comment>